<name>A0A410JXJ3_9BACT</name>
<dbReference type="RefSeq" id="WP_128466176.1">
    <property type="nucleotide sequence ID" value="NZ_CP035108.1"/>
</dbReference>
<evidence type="ECO:0000313" key="2">
    <source>
        <dbReference type="Proteomes" id="UP000287502"/>
    </source>
</evidence>
<dbReference type="AlphaFoldDB" id="A0A410JXJ3"/>
<gene>
    <name evidence="1" type="ORF">EP073_05565</name>
</gene>
<sequence>MDFSTSSFLNLETDDGAASEIFSENCVPAGDEPLWVKCVLEKRRSLAKPLYEWLRGRTDLYGALCTEPSLSGELFIFLCRMMKNSPEFFNAAAANKGLRTDIFSAFAQSAEEEILEKLADADILVDEPSLAVILLKNPFISDKTASRVTGITGWQPDFEEKKELEENLYGQIQKMSIAQKIKLASKGNKQARGLLVRSPNKQISGAVMRNPRMTEEEVEFLMKSKSTSEHIFREVALNKEWMKSYNIISAMAVNPKTPLDITMGLVGRLMSQDVERIAKSKEVPATLRQAAARIVEQKAKKP</sequence>
<organism evidence="1 2">
    <name type="scientific">Geovibrio thiophilus</name>
    <dbReference type="NCBI Taxonomy" id="139438"/>
    <lineage>
        <taxon>Bacteria</taxon>
        <taxon>Pseudomonadati</taxon>
        <taxon>Deferribacterota</taxon>
        <taxon>Deferribacteres</taxon>
        <taxon>Deferribacterales</taxon>
        <taxon>Geovibrionaceae</taxon>
        <taxon>Geovibrio</taxon>
    </lineage>
</organism>
<keyword evidence="2" id="KW-1185">Reference proteome</keyword>
<dbReference type="KEGG" id="gtl:EP073_05565"/>
<reference evidence="1 2" key="1">
    <citation type="submission" date="2019-01" db="EMBL/GenBank/DDBJ databases">
        <title>Geovibrio thiophilus DSM 11263, complete genome.</title>
        <authorList>
            <person name="Spring S."/>
            <person name="Bunk B."/>
            <person name="Sproer C."/>
        </authorList>
    </citation>
    <scope>NUCLEOTIDE SEQUENCE [LARGE SCALE GENOMIC DNA]</scope>
    <source>
        <strain evidence="1 2">DSM 11263</strain>
    </source>
</reference>
<dbReference type="Proteomes" id="UP000287502">
    <property type="component" value="Chromosome"/>
</dbReference>
<evidence type="ECO:0000313" key="1">
    <source>
        <dbReference type="EMBL" id="QAR32890.1"/>
    </source>
</evidence>
<accession>A0A410JXJ3</accession>
<dbReference type="EMBL" id="CP035108">
    <property type="protein sequence ID" value="QAR32890.1"/>
    <property type="molecule type" value="Genomic_DNA"/>
</dbReference>
<proteinExistence type="predicted"/>
<dbReference type="OrthoDB" id="5506355at2"/>
<protein>
    <submittedName>
        <fullName evidence="1">Uncharacterized protein</fullName>
    </submittedName>
</protein>